<keyword evidence="2" id="KW-0812">Transmembrane</keyword>
<reference evidence="4" key="1">
    <citation type="journal article" date="2019" name="Int. J. Syst. Evol. Microbiol.">
        <title>The Global Catalogue of Microorganisms (GCM) 10K type strain sequencing project: providing services to taxonomists for standard genome sequencing and annotation.</title>
        <authorList>
            <consortium name="The Broad Institute Genomics Platform"/>
            <consortium name="The Broad Institute Genome Sequencing Center for Infectious Disease"/>
            <person name="Wu L."/>
            <person name="Ma J."/>
        </authorList>
    </citation>
    <scope>NUCLEOTIDE SEQUENCE [LARGE SCALE GENOMIC DNA]</scope>
    <source>
        <strain evidence="4">CGMCC 1.12470</strain>
    </source>
</reference>
<feature type="transmembrane region" description="Helical" evidence="2">
    <location>
        <begin position="6"/>
        <end position="24"/>
    </location>
</feature>
<name>A0ABW4IJY6_9ACTN</name>
<organism evidence="3 4">
    <name type="scientific">Streptomyces caeni</name>
    <dbReference type="NCBI Taxonomy" id="2307231"/>
    <lineage>
        <taxon>Bacteria</taxon>
        <taxon>Bacillati</taxon>
        <taxon>Actinomycetota</taxon>
        <taxon>Actinomycetes</taxon>
        <taxon>Kitasatosporales</taxon>
        <taxon>Streptomycetaceae</taxon>
        <taxon>Streptomyces</taxon>
    </lineage>
</organism>
<evidence type="ECO:0000313" key="3">
    <source>
        <dbReference type="EMBL" id="MFD1656947.1"/>
    </source>
</evidence>
<dbReference type="Proteomes" id="UP001597261">
    <property type="component" value="Unassembled WGS sequence"/>
</dbReference>
<protein>
    <submittedName>
        <fullName evidence="3">Uncharacterized protein</fullName>
    </submittedName>
</protein>
<dbReference type="RefSeq" id="WP_381077309.1">
    <property type="nucleotide sequence ID" value="NZ_JBHUDX010000004.1"/>
</dbReference>
<keyword evidence="2" id="KW-1133">Transmembrane helix</keyword>
<keyword evidence="1" id="KW-0175">Coiled coil</keyword>
<sequence>MIAYVFLGGGCTGVGLLIAAVRYGRSAADIARRIVDDGGARRITARQLRHELRLARHELAGAGEYITRLKQDRRELSGALEHAHGRTDDLTAQLEKAARQIAELDEQLRDADQLREANAALTARLANVTAIRPLAPAQPLIAPATPRPGSVVLPLPQAPFAHSPAAEPS</sequence>
<feature type="coiled-coil region" evidence="1">
    <location>
        <begin position="87"/>
        <end position="131"/>
    </location>
</feature>
<evidence type="ECO:0000313" key="4">
    <source>
        <dbReference type="Proteomes" id="UP001597261"/>
    </source>
</evidence>
<comment type="caution">
    <text evidence="3">The sequence shown here is derived from an EMBL/GenBank/DDBJ whole genome shotgun (WGS) entry which is preliminary data.</text>
</comment>
<dbReference type="EMBL" id="JBHUDX010000004">
    <property type="protein sequence ID" value="MFD1656947.1"/>
    <property type="molecule type" value="Genomic_DNA"/>
</dbReference>
<gene>
    <name evidence="3" type="ORF">ACFSL4_01530</name>
</gene>
<proteinExistence type="predicted"/>
<keyword evidence="2" id="KW-0472">Membrane</keyword>
<accession>A0ABW4IJY6</accession>
<evidence type="ECO:0000256" key="1">
    <source>
        <dbReference type="SAM" id="Coils"/>
    </source>
</evidence>
<evidence type="ECO:0000256" key="2">
    <source>
        <dbReference type="SAM" id="Phobius"/>
    </source>
</evidence>
<keyword evidence="4" id="KW-1185">Reference proteome</keyword>